<accession>A0A926EER6</accession>
<name>A0A926EER6_9FIRM</name>
<evidence type="ECO:0000313" key="2">
    <source>
        <dbReference type="Proteomes" id="UP000660861"/>
    </source>
</evidence>
<keyword evidence="2" id="KW-1185">Reference proteome</keyword>
<protein>
    <submittedName>
        <fullName evidence="1">Uncharacterized protein</fullName>
    </submittedName>
</protein>
<gene>
    <name evidence="1" type="ORF">H8709_06785</name>
</gene>
<organism evidence="1 2">
    <name type="scientific">Zongyangia hominis</name>
    <dbReference type="NCBI Taxonomy" id="2763677"/>
    <lineage>
        <taxon>Bacteria</taxon>
        <taxon>Bacillati</taxon>
        <taxon>Bacillota</taxon>
        <taxon>Clostridia</taxon>
        <taxon>Eubacteriales</taxon>
        <taxon>Oscillospiraceae</taxon>
        <taxon>Zongyangia</taxon>
    </lineage>
</organism>
<dbReference type="AlphaFoldDB" id="A0A926EER6"/>
<dbReference type="EMBL" id="JACRTC010000004">
    <property type="protein sequence ID" value="MBC8570536.1"/>
    <property type="molecule type" value="Genomic_DNA"/>
</dbReference>
<dbReference type="Proteomes" id="UP000660861">
    <property type="component" value="Unassembled WGS sequence"/>
</dbReference>
<proteinExistence type="predicted"/>
<reference evidence="1" key="1">
    <citation type="submission" date="2020-08" db="EMBL/GenBank/DDBJ databases">
        <title>Genome public.</title>
        <authorList>
            <person name="Liu C."/>
            <person name="Sun Q."/>
        </authorList>
    </citation>
    <scope>NUCLEOTIDE SEQUENCE</scope>
    <source>
        <strain evidence="1">NSJ-54</strain>
    </source>
</reference>
<sequence>MAMIAAFHKLYQLKAQVRDLLAAGGIPDADILCEFPAGGRSYPLRRPCICVGLRAVTLSEGAMGSFVGLGENGEQLFGRKMAVELRFDIYLPKSWEKDCHYYFCALCDLMTEKLPDLGKMWCGEMCATAQNDGFTLPCYAALTAFVCRGEEEEDLTQIILRRND</sequence>
<comment type="caution">
    <text evidence="1">The sequence shown here is derived from an EMBL/GenBank/DDBJ whole genome shotgun (WGS) entry which is preliminary data.</text>
</comment>
<dbReference type="RefSeq" id="WP_262397637.1">
    <property type="nucleotide sequence ID" value="NZ_JACRTC010000004.1"/>
</dbReference>
<evidence type="ECO:0000313" key="1">
    <source>
        <dbReference type="EMBL" id="MBC8570536.1"/>
    </source>
</evidence>